<protein>
    <submittedName>
        <fullName evidence="3">Uncharacterized protein</fullName>
    </submittedName>
</protein>
<keyword evidence="2" id="KW-0812">Transmembrane</keyword>
<dbReference type="AlphaFoldDB" id="A0A1J9PYC0"/>
<keyword evidence="2" id="KW-1133">Transmembrane helix</keyword>
<keyword evidence="4" id="KW-1185">Reference proteome</keyword>
<gene>
    <name evidence="3" type="ORF">ACJ73_07328</name>
</gene>
<evidence type="ECO:0000256" key="2">
    <source>
        <dbReference type="SAM" id="Phobius"/>
    </source>
</evidence>
<reference evidence="3 4" key="1">
    <citation type="submission" date="2015-08" db="EMBL/GenBank/DDBJ databases">
        <title>Emmonsia species relationships and genome sequence.</title>
        <authorList>
            <person name="Cuomo C.A."/>
            <person name="Schwartz I.S."/>
            <person name="Kenyon C."/>
            <person name="De Hoog G.S."/>
            <person name="Govender N.P."/>
            <person name="Botha A."/>
            <person name="Moreno L."/>
            <person name="De Vries M."/>
            <person name="Munoz J.F."/>
            <person name="Stielow J.B."/>
        </authorList>
    </citation>
    <scope>NUCLEOTIDE SEQUENCE [LARGE SCALE GENOMIC DNA]</scope>
    <source>
        <strain evidence="3 4">EI222</strain>
    </source>
</reference>
<evidence type="ECO:0000256" key="1">
    <source>
        <dbReference type="SAM" id="MobiDB-lite"/>
    </source>
</evidence>
<feature type="transmembrane region" description="Helical" evidence="2">
    <location>
        <begin position="89"/>
        <end position="110"/>
    </location>
</feature>
<keyword evidence="2" id="KW-0472">Membrane</keyword>
<evidence type="ECO:0000313" key="4">
    <source>
        <dbReference type="Proteomes" id="UP000242791"/>
    </source>
</evidence>
<accession>A0A1J9PYC0</accession>
<sequence length="134" mass="13988">MSNSIFFQLQLWWDTSAVNVLLPPRKRPATDAARPDTSPVTAHLPDPETTTTAVATPVEELLAARNATSAARSGTSPVTALRAEVTDPVVTAVLVVMAAAMVAAASRLAIRAAATAIWLATALRVKSATTVRSI</sequence>
<organism evidence="3 4">
    <name type="scientific">Blastomyces percursus</name>
    <dbReference type="NCBI Taxonomy" id="1658174"/>
    <lineage>
        <taxon>Eukaryota</taxon>
        <taxon>Fungi</taxon>
        <taxon>Dikarya</taxon>
        <taxon>Ascomycota</taxon>
        <taxon>Pezizomycotina</taxon>
        <taxon>Eurotiomycetes</taxon>
        <taxon>Eurotiomycetidae</taxon>
        <taxon>Onygenales</taxon>
        <taxon>Ajellomycetaceae</taxon>
        <taxon>Blastomyces</taxon>
    </lineage>
</organism>
<comment type="caution">
    <text evidence="3">The sequence shown here is derived from an EMBL/GenBank/DDBJ whole genome shotgun (WGS) entry which is preliminary data.</text>
</comment>
<dbReference type="Proteomes" id="UP000242791">
    <property type="component" value="Unassembled WGS sequence"/>
</dbReference>
<feature type="region of interest" description="Disordered" evidence="1">
    <location>
        <begin position="27"/>
        <end position="50"/>
    </location>
</feature>
<dbReference type="VEuPathDB" id="FungiDB:ACJ73_07328"/>
<dbReference type="STRING" id="1658174.A0A1J9PYC0"/>
<evidence type="ECO:0000313" key="3">
    <source>
        <dbReference type="EMBL" id="OJD21334.1"/>
    </source>
</evidence>
<proteinExistence type="predicted"/>
<name>A0A1J9PYC0_9EURO</name>
<dbReference type="EMBL" id="LGTZ01001457">
    <property type="protein sequence ID" value="OJD21334.1"/>
    <property type="molecule type" value="Genomic_DNA"/>
</dbReference>